<proteinExistence type="predicted"/>
<feature type="compositionally biased region" description="Acidic residues" evidence="1">
    <location>
        <begin position="36"/>
        <end position="48"/>
    </location>
</feature>
<evidence type="ECO:0000256" key="1">
    <source>
        <dbReference type="SAM" id="MobiDB-lite"/>
    </source>
</evidence>
<evidence type="ECO:0000313" key="4">
    <source>
        <dbReference type="Proteomes" id="UP000216725"/>
    </source>
</evidence>
<comment type="caution">
    <text evidence="3">The sequence shown here is derived from an EMBL/GenBank/DDBJ whole genome shotgun (WGS) entry which is preliminary data.</text>
</comment>
<evidence type="ECO:0000256" key="2">
    <source>
        <dbReference type="SAM" id="Phobius"/>
    </source>
</evidence>
<keyword evidence="4" id="KW-1185">Reference proteome</keyword>
<feature type="compositionally biased region" description="Low complexity" evidence="1">
    <location>
        <begin position="396"/>
        <end position="411"/>
    </location>
</feature>
<feature type="region of interest" description="Disordered" evidence="1">
    <location>
        <begin position="386"/>
        <end position="424"/>
    </location>
</feature>
<dbReference type="AlphaFoldDB" id="A0A261EZN8"/>
<dbReference type="RefSeq" id="WP_094660364.1">
    <property type="nucleotide sequence ID" value="NZ_MWWR01000004.1"/>
</dbReference>
<organism evidence="3 4">
    <name type="scientific">Pseudoscardovia radai</name>
    <dbReference type="NCBI Taxonomy" id="987066"/>
    <lineage>
        <taxon>Bacteria</taxon>
        <taxon>Bacillati</taxon>
        <taxon>Actinomycetota</taxon>
        <taxon>Actinomycetes</taxon>
        <taxon>Bifidobacteriales</taxon>
        <taxon>Bifidobacteriaceae</taxon>
        <taxon>Pseudoscardovia</taxon>
    </lineage>
</organism>
<reference evidence="3 4" key="1">
    <citation type="journal article" date="2017" name="BMC Genomics">
        <title>Comparative genomic and phylogenomic analyses of the Bifidobacteriaceae family.</title>
        <authorList>
            <person name="Lugli G.A."/>
            <person name="Milani C."/>
            <person name="Turroni F."/>
            <person name="Duranti S."/>
            <person name="Mancabelli L."/>
            <person name="Mangifesta M."/>
            <person name="Ferrario C."/>
            <person name="Modesto M."/>
            <person name="Mattarelli P."/>
            <person name="Jiri K."/>
            <person name="van Sinderen D."/>
            <person name="Ventura M."/>
        </authorList>
    </citation>
    <scope>NUCLEOTIDE SEQUENCE [LARGE SCALE GENOMIC DNA]</scope>
    <source>
        <strain evidence="3 4">DSM 24742</strain>
    </source>
</reference>
<dbReference type="EMBL" id="MWWR01000004">
    <property type="protein sequence ID" value="OZG52339.1"/>
    <property type="molecule type" value="Genomic_DNA"/>
</dbReference>
<keyword evidence="2" id="KW-1133">Transmembrane helix</keyword>
<gene>
    <name evidence="3" type="ORF">PSRA_0528</name>
</gene>
<protein>
    <submittedName>
        <fullName evidence="3">Hemagglutinin</fullName>
    </submittedName>
</protein>
<feature type="compositionally biased region" description="Low complexity" evidence="1">
    <location>
        <begin position="49"/>
        <end position="98"/>
    </location>
</feature>
<dbReference type="OrthoDB" id="9764271at2"/>
<keyword evidence="2" id="KW-0812">Transmembrane</keyword>
<feature type="transmembrane region" description="Helical" evidence="2">
    <location>
        <begin position="111"/>
        <end position="135"/>
    </location>
</feature>
<sequence length="424" mass="44579">MNADDAVNEHDGAGVVNDATTMADGASRDVVASDDTMTDDTTADDTTTDDTTAGATLDSDSTTTADESSTGATTGETATATPAAAATATPAAPSSPAAKTGRTASWSRSTWISTIALAIVAALVVVALVATAVIAQRRATEISAYLSDQATMARQYGFNPGLIISDDEMFDSTSMTTDEIQDFLGTRGVRCSSSECLATKTFETKDEESDSLCSGYTASSDESAADIISGVAQSCRINPRVLIVMLQKEQGLVTAAEPEESNYTIAMGLSCPDDGDCDTAYYGFFNQVYGAAHRLRYYQAHFTDYSYRPRTTDYIQYNPNESCGGSKVYIENDATAMLYIYTPYQPNEAALAGLANGTGGEGDACSTYGNRNFTLFYNAWFGDPTRGEGAQASEPSDSARVTTATATSTESSPEDRPSSTTSGE</sequence>
<evidence type="ECO:0000313" key="3">
    <source>
        <dbReference type="EMBL" id="OZG52339.1"/>
    </source>
</evidence>
<name>A0A261EZN8_9BIFI</name>
<dbReference type="Proteomes" id="UP000216725">
    <property type="component" value="Unassembled WGS sequence"/>
</dbReference>
<keyword evidence="2" id="KW-0472">Membrane</keyword>
<accession>A0A261EZN8</accession>
<feature type="region of interest" description="Disordered" evidence="1">
    <location>
        <begin position="1"/>
        <end position="103"/>
    </location>
</feature>